<evidence type="ECO:0000259" key="3">
    <source>
        <dbReference type="Pfam" id="PF13407"/>
    </source>
</evidence>
<name>A0A6V8P6Z2_9ACTN</name>
<dbReference type="Gene3D" id="3.40.50.2300">
    <property type="match status" value="2"/>
</dbReference>
<organism evidence="4 5">
    <name type="scientific">Candidatus Hakubella thermalkaliphila</name>
    <dbReference type="NCBI Taxonomy" id="2754717"/>
    <lineage>
        <taxon>Bacteria</taxon>
        <taxon>Bacillati</taxon>
        <taxon>Actinomycetota</taxon>
        <taxon>Actinomycetota incertae sedis</taxon>
        <taxon>Candidatus Hakubellales</taxon>
        <taxon>Candidatus Hakubellaceae</taxon>
        <taxon>Candidatus Hakubella</taxon>
    </lineage>
</organism>
<evidence type="ECO:0000256" key="1">
    <source>
        <dbReference type="ARBA" id="ARBA00004196"/>
    </source>
</evidence>
<dbReference type="CDD" id="cd06312">
    <property type="entry name" value="PBP1_ABC_sugar_binding-like"/>
    <property type="match status" value="1"/>
</dbReference>
<protein>
    <submittedName>
        <fullName evidence="4">Simple sugar transport system substrate-binding protein</fullName>
    </submittedName>
</protein>
<dbReference type="EMBL" id="BLRY01000120">
    <property type="protein sequence ID" value="GFP28127.1"/>
    <property type="molecule type" value="Genomic_DNA"/>
</dbReference>
<dbReference type="Pfam" id="PF13407">
    <property type="entry name" value="Peripla_BP_4"/>
    <property type="match status" value="1"/>
</dbReference>
<keyword evidence="4" id="KW-0813">Transport</keyword>
<gene>
    <name evidence="4" type="ORF">HKBW3S33_01544</name>
</gene>
<dbReference type="PANTHER" id="PTHR30036:SF7">
    <property type="entry name" value="ABC TRANSPORTER PERIPLASMIC-BINDING PROTEIN YPHF"/>
    <property type="match status" value="1"/>
</dbReference>
<accession>A0A6V8P6Z2</accession>
<feature type="domain" description="Periplasmic binding protein" evidence="3">
    <location>
        <begin position="76"/>
        <end position="333"/>
    </location>
</feature>
<keyword evidence="5" id="KW-1185">Reference proteome</keyword>
<proteinExistence type="inferred from homology"/>
<comment type="similarity">
    <text evidence="2">Belongs to the bacterial solute-binding protein 2 family.</text>
</comment>
<dbReference type="InterPro" id="IPR028082">
    <property type="entry name" value="Peripla_BP_I"/>
</dbReference>
<dbReference type="PROSITE" id="PS51257">
    <property type="entry name" value="PROKAR_LIPOPROTEIN"/>
    <property type="match status" value="1"/>
</dbReference>
<evidence type="ECO:0000313" key="5">
    <source>
        <dbReference type="Proteomes" id="UP000591948"/>
    </source>
</evidence>
<dbReference type="InterPro" id="IPR050555">
    <property type="entry name" value="Bact_Solute-Bind_Prot2"/>
</dbReference>
<evidence type="ECO:0000256" key="2">
    <source>
        <dbReference type="ARBA" id="ARBA00007639"/>
    </source>
</evidence>
<dbReference type="Proteomes" id="UP000591948">
    <property type="component" value="Unassembled WGS sequence"/>
</dbReference>
<dbReference type="PANTHER" id="PTHR30036">
    <property type="entry name" value="D-XYLOSE-BINDING PERIPLASMIC PROTEIN"/>
    <property type="match status" value="1"/>
</dbReference>
<dbReference type="AlphaFoldDB" id="A0A6V8P6Z2"/>
<sequence length="367" mass="40033">MYKHSEKEEMMERHWKVAIPVILAVLVATILGACVPAPPAEEVVAPPVEEEPPPAVVEEEAPAPEEELTVYVVVHGGIAHPFWRVVEKGAADADALYPDLKVIYSGPEEYDLEEFVSLVEAAIAAKPNGLIVTITSHEALDEPLRRAIEGGLPVIAINAMDPRPEAERIPYLTYIGEDHYMMGALVAKKMLAMMRENGVEPEGAVYGNHHPGAFHIEQRAAGFVDTVKAEGIPAEQIDVTEDPVKGAEVLVAYLKANPDTNMVQPAGTPHSEAFIPRAIEEGYTPGNDLFVATIDLSPKVLEYIEDGTMLFATDQQQYLQGYLSVVHMYLHLKYGFVPPPAPISTGEAAATKDLVPMIRDLVEKGYK</sequence>
<comment type="subcellular location">
    <subcellularLocation>
        <location evidence="1">Cell envelope</location>
    </subcellularLocation>
</comment>
<reference evidence="4 5" key="1">
    <citation type="journal article" date="2020" name="Front. Microbiol.">
        <title>Single-cell genomics of novel Actinobacteria with the Wood-Ljungdahl pathway discovered in a serpentinizing system.</title>
        <authorList>
            <person name="Merino N."/>
            <person name="Kawai M."/>
            <person name="Boyd E.S."/>
            <person name="Colman D.R."/>
            <person name="McGlynn S.E."/>
            <person name="Nealson K.H."/>
            <person name="Kurokawa K."/>
            <person name="Hongoh Y."/>
        </authorList>
    </citation>
    <scope>NUCLEOTIDE SEQUENCE [LARGE SCALE GENOMIC DNA]</scope>
    <source>
        <strain evidence="4 5">S33</strain>
    </source>
</reference>
<dbReference type="InterPro" id="IPR025997">
    <property type="entry name" value="SBP_2_dom"/>
</dbReference>
<evidence type="ECO:0000313" key="4">
    <source>
        <dbReference type="EMBL" id="GFP28127.1"/>
    </source>
</evidence>
<dbReference type="GO" id="GO:0030246">
    <property type="term" value="F:carbohydrate binding"/>
    <property type="evidence" value="ECO:0007669"/>
    <property type="project" value="TreeGrafter"/>
</dbReference>
<dbReference type="SUPFAM" id="SSF53822">
    <property type="entry name" value="Periplasmic binding protein-like I"/>
    <property type="match status" value="1"/>
</dbReference>
<dbReference type="GO" id="GO:0030288">
    <property type="term" value="C:outer membrane-bounded periplasmic space"/>
    <property type="evidence" value="ECO:0007669"/>
    <property type="project" value="TreeGrafter"/>
</dbReference>
<keyword evidence="4" id="KW-0762">Sugar transport</keyword>
<comment type="caution">
    <text evidence="4">The sequence shown here is derived from an EMBL/GenBank/DDBJ whole genome shotgun (WGS) entry which is preliminary data.</text>
</comment>